<dbReference type="EMBL" id="JAEKJY010000005">
    <property type="protein sequence ID" value="MBN8236864.1"/>
    <property type="molecule type" value="Genomic_DNA"/>
</dbReference>
<comment type="similarity">
    <text evidence="1">Belongs to the N(4)/N(6)-methyltransferase family.</text>
</comment>
<dbReference type="PIRSF" id="PIRSF000398">
    <property type="entry name" value="M_m6A_EcoRV"/>
    <property type="match status" value="1"/>
</dbReference>
<dbReference type="PANTHER" id="PTHR30481:SF2">
    <property type="entry name" value="SITE-SPECIFIC DNA-METHYLTRANSFERASE (ADENINE-SPECIFIC)"/>
    <property type="match status" value="1"/>
</dbReference>
<dbReference type="RefSeq" id="WP_206935483.1">
    <property type="nucleotide sequence ID" value="NZ_JAEKJY010000005.1"/>
</dbReference>
<comment type="catalytic activity">
    <reaction evidence="6">
        <text>a 2'-deoxyadenosine in DNA + S-adenosyl-L-methionine = an N(6)-methyl-2'-deoxyadenosine in DNA + S-adenosyl-L-homocysteine + H(+)</text>
        <dbReference type="Rhea" id="RHEA:15197"/>
        <dbReference type="Rhea" id="RHEA-COMP:12418"/>
        <dbReference type="Rhea" id="RHEA-COMP:12419"/>
        <dbReference type="ChEBI" id="CHEBI:15378"/>
        <dbReference type="ChEBI" id="CHEBI:57856"/>
        <dbReference type="ChEBI" id="CHEBI:59789"/>
        <dbReference type="ChEBI" id="CHEBI:90615"/>
        <dbReference type="ChEBI" id="CHEBI:90616"/>
        <dbReference type="EC" id="2.1.1.72"/>
    </reaction>
</comment>
<protein>
    <recommendedName>
        <fullName evidence="2">site-specific DNA-methyltransferase (adenine-specific)</fullName>
        <ecNumber evidence="2">2.1.1.72</ecNumber>
    </recommendedName>
</protein>
<dbReference type="InterPro" id="IPR023095">
    <property type="entry name" value="Ade_MeTrfase_dom_2"/>
</dbReference>
<evidence type="ECO:0000256" key="6">
    <source>
        <dbReference type="ARBA" id="ARBA00047942"/>
    </source>
</evidence>
<dbReference type="InterPro" id="IPR012327">
    <property type="entry name" value="MeTrfase_D12"/>
</dbReference>
<dbReference type="Gene3D" id="3.40.50.150">
    <property type="entry name" value="Vaccinia Virus protein VP39"/>
    <property type="match status" value="1"/>
</dbReference>
<keyword evidence="4" id="KW-0808">Transferase</keyword>
<keyword evidence="5" id="KW-0949">S-adenosyl-L-methionine</keyword>
<evidence type="ECO:0000313" key="8">
    <source>
        <dbReference type="Proteomes" id="UP000663970"/>
    </source>
</evidence>
<dbReference type="PRINTS" id="PR00505">
    <property type="entry name" value="D12N6MTFRASE"/>
</dbReference>
<dbReference type="Proteomes" id="UP000663970">
    <property type="component" value="Unassembled WGS sequence"/>
</dbReference>
<accession>A0ABS3DZW0</accession>
<comment type="caution">
    <text evidence="7">The sequence shown here is derived from an EMBL/GenBank/DDBJ whole genome shotgun (WGS) entry which is preliminary data.</text>
</comment>
<keyword evidence="8" id="KW-1185">Reference proteome</keyword>
<evidence type="ECO:0000256" key="5">
    <source>
        <dbReference type="ARBA" id="ARBA00022691"/>
    </source>
</evidence>
<dbReference type="Gene3D" id="1.10.1020.10">
    <property type="entry name" value="Adenine-specific Methyltransferase, Domain 2"/>
    <property type="match status" value="1"/>
</dbReference>
<dbReference type="InterPro" id="IPR012263">
    <property type="entry name" value="M_m6A_EcoRV"/>
</dbReference>
<dbReference type="PANTHER" id="PTHR30481">
    <property type="entry name" value="DNA ADENINE METHYLASE"/>
    <property type="match status" value="1"/>
</dbReference>
<reference evidence="7 8" key="1">
    <citation type="submission" date="2020-12" db="EMBL/GenBank/DDBJ databases">
        <title>Oil enriched cultivation method for isolating marine PHA-producing bacteria.</title>
        <authorList>
            <person name="Zheng W."/>
            <person name="Yu S."/>
            <person name="Huang Y."/>
        </authorList>
    </citation>
    <scope>NUCLEOTIDE SEQUENCE [LARGE SCALE GENOMIC DNA]</scope>
    <source>
        <strain evidence="7 8">SY-2-6</strain>
    </source>
</reference>
<gene>
    <name evidence="7" type="ORF">JF544_16520</name>
</gene>
<proteinExistence type="inferred from homology"/>
<name>A0ABS3DZW0_9BACI</name>
<keyword evidence="3 7" id="KW-0489">Methyltransferase</keyword>
<evidence type="ECO:0000313" key="7">
    <source>
        <dbReference type="EMBL" id="MBN8236864.1"/>
    </source>
</evidence>
<dbReference type="GO" id="GO:0032259">
    <property type="term" value="P:methylation"/>
    <property type="evidence" value="ECO:0007669"/>
    <property type="project" value="UniProtKB-KW"/>
</dbReference>
<dbReference type="EC" id="2.1.1.72" evidence="2"/>
<organism evidence="7 8">
    <name type="scientific">Halobacillus kuroshimensis</name>
    <dbReference type="NCBI Taxonomy" id="302481"/>
    <lineage>
        <taxon>Bacteria</taxon>
        <taxon>Bacillati</taxon>
        <taxon>Bacillota</taxon>
        <taxon>Bacilli</taxon>
        <taxon>Bacillales</taxon>
        <taxon>Bacillaceae</taxon>
        <taxon>Halobacillus</taxon>
    </lineage>
</organism>
<evidence type="ECO:0000256" key="4">
    <source>
        <dbReference type="ARBA" id="ARBA00022679"/>
    </source>
</evidence>
<dbReference type="SUPFAM" id="SSF53335">
    <property type="entry name" value="S-adenosyl-L-methionine-dependent methyltransferases"/>
    <property type="match status" value="1"/>
</dbReference>
<sequence>MPITDSPLRYPGGKTQMKKFLIDLLDYNKIGRNITYVEPFAGGAGLALYLLFNSRVSNICINDYDPSIYAMWYSVLNYTDEFIDMINNTPVTIHSWNYLKTVYENPQDHSILRLGFATFFLNRTNRSGIITGGPIGGHDQSAKYKIDCRFNKKNLVKKIKKIANVKDHIHLYNKDAEVFIKENIFHMPPKDTFIFFDPPYYKQGKNLYANFYNHKNHYQLSRDITELKGHYWITTYDNVQPIRNIYQDHSVISYSINYSANKIRKEEELLIHSKNILLPQSNNITYTESMVI</sequence>
<evidence type="ECO:0000256" key="3">
    <source>
        <dbReference type="ARBA" id="ARBA00022603"/>
    </source>
</evidence>
<evidence type="ECO:0000256" key="2">
    <source>
        <dbReference type="ARBA" id="ARBA00011900"/>
    </source>
</evidence>
<evidence type="ECO:0000256" key="1">
    <source>
        <dbReference type="ARBA" id="ARBA00006594"/>
    </source>
</evidence>
<dbReference type="GO" id="GO:0008168">
    <property type="term" value="F:methyltransferase activity"/>
    <property type="evidence" value="ECO:0007669"/>
    <property type="project" value="UniProtKB-KW"/>
</dbReference>
<dbReference type="InterPro" id="IPR029063">
    <property type="entry name" value="SAM-dependent_MTases_sf"/>
</dbReference>